<reference evidence="1" key="1">
    <citation type="submission" date="2021-06" db="EMBL/GenBank/DDBJ databases">
        <authorList>
            <person name="Kallberg Y."/>
            <person name="Tangrot J."/>
            <person name="Rosling A."/>
        </authorList>
    </citation>
    <scope>NUCLEOTIDE SEQUENCE</scope>
    <source>
        <strain evidence="1">FL966</strain>
    </source>
</reference>
<name>A0A9N9JXY5_9GLOM</name>
<keyword evidence="2" id="KW-1185">Reference proteome</keyword>
<dbReference type="EMBL" id="CAJVQA010032168">
    <property type="protein sequence ID" value="CAG8802805.1"/>
    <property type="molecule type" value="Genomic_DNA"/>
</dbReference>
<evidence type="ECO:0000313" key="1">
    <source>
        <dbReference type="EMBL" id="CAG8802805.1"/>
    </source>
</evidence>
<sequence>VLADNDGVLHDCDNNILLNAKASSNISFDVLLSSNMLLDALALSNISK</sequence>
<dbReference type="Proteomes" id="UP000789759">
    <property type="component" value="Unassembled WGS sequence"/>
</dbReference>
<gene>
    <name evidence="1" type="ORF">CPELLU_LOCUS17845</name>
</gene>
<feature type="non-terminal residue" evidence="1">
    <location>
        <position position="48"/>
    </location>
</feature>
<accession>A0A9N9JXY5</accession>
<comment type="caution">
    <text evidence="1">The sequence shown here is derived from an EMBL/GenBank/DDBJ whole genome shotgun (WGS) entry which is preliminary data.</text>
</comment>
<proteinExistence type="predicted"/>
<evidence type="ECO:0000313" key="2">
    <source>
        <dbReference type="Proteomes" id="UP000789759"/>
    </source>
</evidence>
<protein>
    <submittedName>
        <fullName evidence="1">7926_t:CDS:1</fullName>
    </submittedName>
</protein>
<dbReference type="AlphaFoldDB" id="A0A9N9JXY5"/>
<organism evidence="1 2">
    <name type="scientific">Cetraspora pellucida</name>
    <dbReference type="NCBI Taxonomy" id="1433469"/>
    <lineage>
        <taxon>Eukaryota</taxon>
        <taxon>Fungi</taxon>
        <taxon>Fungi incertae sedis</taxon>
        <taxon>Mucoromycota</taxon>
        <taxon>Glomeromycotina</taxon>
        <taxon>Glomeromycetes</taxon>
        <taxon>Diversisporales</taxon>
        <taxon>Gigasporaceae</taxon>
        <taxon>Cetraspora</taxon>
    </lineage>
</organism>